<evidence type="ECO:0000313" key="3">
    <source>
        <dbReference type="EMBL" id="RQH51437.1"/>
    </source>
</evidence>
<dbReference type="SUPFAM" id="SSF141571">
    <property type="entry name" value="Pentapeptide repeat-like"/>
    <property type="match status" value="1"/>
</dbReference>
<dbReference type="AlphaFoldDB" id="A0A3N6PFT8"/>
<dbReference type="InterPro" id="IPR025997">
    <property type="entry name" value="SBP_2_dom"/>
</dbReference>
<dbReference type="Gene3D" id="3.40.50.2300">
    <property type="match status" value="2"/>
</dbReference>
<dbReference type="EMBL" id="RCBY01000019">
    <property type="protein sequence ID" value="RQH51437.1"/>
    <property type="molecule type" value="Genomic_DNA"/>
</dbReference>
<evidence type="ECO:0000256" key="1">
    <source>
        <dbReference type="SAM" id="MobiDB-lite"/>
    </source>
</evidence>
<feature type="region of interest" description="Disordered" evidence="1">
    <location>
        <begin position="1"/>
        <end position="32"/>
    </location>
</feature>
<dbReference type="Gene3D" id="2.160.20.80">
    <property type="entry name" value="E3 ubiquitin-protein ligase SopA"/>
    <property type="match status" value="1"/>
</dbReference>
<dbReference type="Pfam" id="PF00805">
    <property type="entry name" value="Pentapeptide"/>
    <property type="match status" value="3"/>
</dbReference>
<dbReference type="PANTHER" id="PTHR14136">
    <property type="entry name" value="BTB_POZ DOMAIN-CONTAINING PROTEIN KCTD9"/>
    <property type="match status" value="1"/>
</dbReference>
<gene>
    <name evidence="3" type="ORF">D5R40_05580</name>
</gene>
<reference evidence="3 4" key="1">
    <citation type="journal article" date="2018" name="ACS Chem. Biol.">
        <title>Ketoreductase domain dysfunction expands chemodiversity: malyngamide biosynthesis in the cyanobacterium Okeania hirsuta.</title>
        <authorList>
            <person name="Moss N.A."/>
            <person name="Leao T."/>
            <person name="Rankin M."/>
            <person name="McCullough T.M."/>
            <person name="Qu P."/>
            <person name="Korobeynikov A."/>
            <person name="Smith J.L."/>
            <person name="Gerwick L."/>
            <person name="Gerwick W.H."/>
        </authorList>
    </citation>
    <scope>NUCLEOTIDE SEQUENCE [LARGE SCALE GENOMIC DNA]</scope>
    <source>
        <strain evidence="3 4">PAB10Feb10-1</strain>
    </source>
</reference>
<dbReference type="InterPro" id="IPR001646">
    <property type="entry name" value="5peptide_repeat"/>
</dbReference>
<accession>A0A3N6PFT8</accession>
<dbReference type="InterPro" id="IPR028082">
    <property type="entry name" value="Peripla_BP_I"/>
</dbReference>
<dbReference type="RefSeq" id="WP_124143002.1">
    <property type="nucleotide sequence ID" value="NZ_CAWOKI010000246.1"/>
</dbReference>
<dbReference type="Pfam" id="PF13407">
    <property type="entry name" value="Peripla_BP_4"/>
    <property type="match status" value="1"/>
</dbReference>
<evidence type="ECO:0000313" key="4">
    <source>
        <dbReference type="Proteomes" id="UP000269154"/>
    </source>
</evidence>
<dbReference type="SUPFAM" id="SSF53822">
    <property type="entry name" value="Periplasmic binding protein-like I"/>
    <property type="match status" value="1"/>
</dbReference>
<organism evidence="3 4">
    <name type="scientific">Okeania hirsuta</name>
    <dbReference type="NCBI Taxonomy" id="1458930"/>
    <lineage>
        <taxon>Bacteria</taxon>
        <taxon>Bacillati</taxon>
        <taxon>Cyanobacteriota</taxon>
        <taxon>Cyanophyceae</taxon>
        <taxon>Oscillatoriophycideae</taxon>
        <taxon>Oscillatoriales</taxon>
        <taxon>Microcoleaceae</taxon>
        <taxon>Okeania</taxon>
    </lineage>
</organism>
<dbReference type="PANTHER" id="PTHR14136:SF17">
    <property type="entry name" value="BTB_POZ DOMAIN-CONTAINING PROTEIN KCTD9"/>
    <property type="match status" value="1"/>
</dbReference>
<feature type="compositionally biased region" description="Basic and acidic residues" evidence="1">
    <location>
        <begin position="19"/>
        <end position="32"/>
    </location>
</feature>
<name>A0A3N6PFT8_9CYAN</name>
<proteinExistence type="predicted"/>
<protein>
    <submittedName>
        <fullName evidence="3">LacI family transcriptional regulator</fullName>
    </submittedName>
</protein>
<dbReference type="Proteomes" id="UP000269154">
    <property type="component" value="Unassembled WGS sequence"/>
</dbReference>
<evidence type="ECO:0000259" key="2">
    <source>
        <dbReference type="Pfam" id="PF13407"/>
    </source>
</evidence>
<feature type="domain" description="Periplasmic binding protein" evidence="2">
    <location>
        <begin position="394"/>
        <end position="629"/>
    </location>
</feature>
<dbReference type="OrthoDB" id="9814427at2"/>
<sequence>MDKREKNLLEEMSNPESLNSEKSKSSPEKTRLKEPKLLNPISIVDAKIYDFVEWLQDLSFFKLTVMLSEGALLLAVVSYVITIPARNEQKIQEARNVLREESGHEYSDARIAALKVLNNKSCQGNPGLKAPKAKMPNLTLNPCQSLSFSQGSLKVNKYSMDLSHSNLEEADLSGASLVGINLRGSNLQGANLAKANLKGADLTGAQLQGANLAQANLKKAILQDSNLDNSNLYGANLQAANFSEASLVKIRALWANSRNAIFHRAKLQSANFNRADLRGADFYKANLENATLRFADLSSTTKATGAQLKPTNLRETELKGADLWGAKMWSTFQIKRSKNWQETTKMPNWEQQIEQERLPRLRIALLKPETGQSLSDAYELGMRRAANRRVEIWGISHSSGVENEAKIIKQLIDDGMDGIILTPEDPVDSLPALKKASDAGVAIITVDFCFDFIKAEDLAIACFNTNSFQMGYDSGQYIAQWTQKNLLPNSSSRQSVQIALVDGAVYDRYYPYLQGVSKAINESNVSFEIVDSVSVTSTRDIIKVKKLLKNNPNVQILWGGSNLATETALTAVTESGLNNKVKVFGVLDLSKEKAEMLLDPNSPLELIIDQSGLEIGSDAVKKTISVLRKKRSGADYRVYPVKHRLLTQDDPDTVRDFLKEYGWF</sequence>
<keyword evidence="4" id="KW-1185">Reference proteome</keyword>
<dbReference type="InterPro" id="IPR051082">
    <property type="entry name" value="Pentapeptide-BTB/POZ_domain"/>
</dbReference>
<comment type="caution">
    <text evidence="3">The sequence shown here is derived from an EMBL/GenBank/DDBJ whole genome shotgun (WGS) entry which is preliminary data.</text>
</comment>